<feature type="region of interest" description="Disordered" evidence="1">
    <location>
        <begin position="94"/>
        <end position="136"/>
    </location>
</feature>
<evidence type="ECO:0000313" key="3">
    <source>
        <dbReference type="Proteomes" id="UP000334990"/>
    </source>
</evidence>
<keyword evidence="3" id="KW-1185">Reference proteome</keyword>
<dbReference type="EMBL" id="BLAD01000057">
    <property type="protein sequence ID" value="GES02316.1"/>
    <property type="molecule type" value="Genomic_DNA"/>
</dbReference>
<sequence>MDVYDAGTSELADTDGDGYYETAAYDSNNDGVADAVVSDLDGDGDIDMEAYDTDGDGNVDTAILDTDNDGVADTALFDTNSDGQADVVAVTIPPTADDAPLFPETGATTPDTATEEPGLSSHDIVEGALPGPEYTA</sequence>
<proteinExistence type="predicted"/>
<dbReference type="SUPFAM" id="SSF103647">
    <property type="entry name" value="TSP type-3 repeat"/>
    <property type="match status" value="1"/>
</dbReference>
<evidence type="ECO:0008006" key="4">
    <source>
        <dbReference type="Google" id="ProtNLM"/>
    </source>
</evidence>
<accession>A0A5M3W0J9</accession>
<name>A0A5M3W0J9_9ACTN</name>
<dbReference type="GO" id="GO:0005509">
    <property type="term" value="F:calcium ion binding"/>
    <property type="evidence" value="ECO:0007669"/>
    <property type="project" value="InterPro"/>
</dbReference>
<dbReference type="RefSeq" id="WP_155338546.1">
    <property type="nucleotide sequence ID" value="NZ_BAAABN010000002.1"/>
</dbReference>
<comment type="caution">
    <text evidence="2">The sequence shown here is derived from an EMBL/GenBank/DDBJ whole genome shotgun (WGS) entry which is preliminary data.</text>
</comment>
<dbReference type="AlphaFoldDB" id="A0A5M3W0J9"/>
<dbReference type="Proteomes" id="UP000334990">
    <property type="component" value="Unassembled WGS sequence"/>
</dbReference>
<evidence type="ECO:0000313" key="2">
    <source>
        <dbReference type="EMBL" id="GES02316.1"/>
    </source>
</evidence>
<reference evidence="2 3" key="1">
    <citation type="submission" date="2019-10" db="EMBL/GenBank/DDBJ databases">
        <title>Whole genome shotgun sequence of Acrocarpospora corrugata NBRC 13972.</title>
        <authorList>
            <person name="Ichikawa N."/>
            <person name="Kimura A."/>
            <person name="Kitahashi Y."/>
            <person name="Komaki H."/>
            <person name="Oguchi A."/>
        </authorList>
    </citation>
    <scope>NUCLEOTIDE SEQUENCE [LARGE SCALE GENOMIC DNA]</scope>
    <source>
        <strain evidence="2 3">NBRC 13972</strain>
    </source>
</reference>
<dbReference type="InterPro" id="IPR028974">
    <property type="entry name" value="TSP_type-3_rpt"/>
</dbReference>
<evidence type="ECO:0000256" key="1">
    <source>
        <dbReference type="SAM" id="MobiDB-lite"/>
    </source>
</evidence>
<dbReference type="OrthoDB" id="5193640at2"/>
<protein>
    <recommendedName>
        <fullName evidence="4">EF-hand domain-containing protein</fullName>
    </recommendedName>
</protein>
<gene>
    <name evidence="2" type="ORF">Acor_43820</name>
</gene>
<organism evidence="2 3">
    <name type="scientific">Acrocarpospora corrugata</name>
    <dbReference type="NCBI Taxonomy" id="35763"/>
    <lineage>
        <taxon>Bacteria</taxon>
        <taxon>Bacillati</taxon>
        <taxon>Actinomycetota</taxon>
        <taxon>Actinomycetes</taxon>
        <taxon>Streptosporangiales</taxon>
        <taxon>Streptosporangiaceae</taxon>
        <taxon>Acrocarpospora</taxon>
    </lineage>
</organism>